<reference evidence="9 10" key="1">
    <citation type="submission" date="2020-08" db="EMBL/GenBank/DDBJ databases">
        <title>Plant Genome Project.</title>
        <authorList>
            <person name="Zhang R.-G."/>
        </authorList>
    </citation>
    <scope>NUCLEOTIDE SEQUENCE [LARGE SCALE GENOMIC DNA]</scope>
    <source>
        <tissue evidence="9">Rhizome</tissue>
    </source>
</reference>
<dbReference type="InterPro" id="IPR011009">
    <property type="entry name" value="Kinase-like_dom_sf"/>
</dbReference>
<dbReference type="SUPFAM" id="SSF56112">
    <property type="entry name" value="Protein kinase-like (PK-like)"/>
    <property type="match status" value="1"/>
</dbReference>
<dbReference type="Gene3D" id="1.10.510.10">
    <property type="entry name" value="Transferase(Phosphotransferase) domain 1"/>
    <property type="match status" value="1"/>
</dbReference>
<dbReference type="PANTHER" id="PTHR47985:SF44">
    <property type="entry name" value="SERINE_THREONINE-PROTEIN KINASE PBS1"/>
    <property type="match status" value="1"/>
</dbReference>
<sequence length="550" mass="60955">MAPPQSASPPARSGIPVPDTKHTNSSNEPSSQENPDSGNNGKMSTLKLVAYVVVSLILAIVIILLVIFCISKYQERKADHDQLVKSQTEIPGRRFNEPRSEEHSAKTNNVVTEFAKVNHNDEAKELGSNAMIAVSKNSEKENEHKVDPIAPSRHASISQTNTPPTSATSFSVAELQQSTNYFNEENLVRDSMLGKVYLAEISGRKLEVLKLDNVNSRIPVDDFLELVLTISELRHPNIVELVGYCAEFDQRLLVYKHLSKKTLDYVIHVGDDLNGKLSWVVRLEVALGAARALEYLHKGCQPPLVHQNFELANILINDKLVVRVTECGLSSLMLARNGCNDDGYERLRQRPADVSATGGGGAGPLETLGAGDAEGVAGVVERGREEVDAVSRRSRPEEHQAPPVLDGDAQPKTTPLWRGEEMETRGRMRALYSYEAPEINEGGQYTERSDVYSFGVVMLELLTGRKPYDSTRPRAEQHLVRWASSQLYDINALTRMVDPSLAGRYSEKSLSCFADIISRCIQQEPEFRPAMSDVVQDLIRMIKDLKGARN</sequence>
<evidence type="ECO:0000256" key="3">
    <source>
        <dbReference type="ARBA" id="ARBA00022692"/>
    </source>
</evidence>
<evidence type="ECO:0000259" key="8">
    <source>
        <dbReference type="PROSITE" id="PS50011"/>
    </source>
</evidence>
<evidence type="ECO:0000256" key="4">
    <source>
        <dbReference type="ARBA" id="ARBA00022989"/>
    </source>
</evidence>
<evidence type="ECO:0000256" key="7">
    <source>
        <dbReference type="SAM" id="Phobius"/>
    </source>
</evidence>
<dbReference type="Gene3D" id="3.30.200.20">
    <property type="entry name" value="Phosphorylase Kinase, domain 1"/>
    <property type="match status" value="1"/>
</dbReference>
<feature type="compositionally biased region" description="Basic and acidic residues" evidence="6">
    <location>
        <begin position="386"/>
        <end position="400"/>
    </location>
</feature>
<keyword evidence="4 7" id="KW-1133">Transmembrane helix</keyword>
<keyword evidence="3 7" id="KW-0812">Transmembrane</keyword>
<dbReference type="PROSITE" id="PS50011">
    <property type="entry name" value="PROTEIN_KINASE_DOM"/>
    <property type="match status" value="1"/>
</dbReference>
<dbReference type="InterPro" id="IPR001245">
    <property type="entry name" value="Ser-Thr/Tyr_kinase_cat_dom"/>
</dbReference>
<dbReference type="PANTHER" id="PTHR47985">
    <property type="entry name" value="OS07G0668900 PROTEIN"/>
    <property type="match status" value="1"/>
</dbReference>
<dbReference type="GO" id="GO:0016020">
    <property type="term" value="C:membrane"/>
    <property type="evidence" value="ECO:0007669"/>
    <property type="project" value="UniProtKB-SubCell"/>
</dbReference>
<dbReference type="GO" id="GO:0005524">
    <property type="term" value="F:ATP binding"/>
    <property type="evidence" value="ECO:0007669"/>
    <property type="project" value="InterPro"/>
</dbReference>
<keyword evidence="5 7" id="KW-0472">Membrane</keyword>
<feature type="compositionally biased region" description="Low complexity" evidence="6">
    <location>
        <begin position="24"/>
        <end position="37"/>
    </location>
</feature>
<dbReference type="EMBL" id="JACMSC010000019">
    <property type="protein sequence ID" value="KAG6473208.1"/>
    <property type="molecule type" value="Genomic_DNA"/>
</dbReference>
<comment type="subcellular location">
    <subcellularLocation>
        <location evidence="1">Membrane</location>
    </subcellularLocation>
</comment>
<dbReference type="AlphaFoldDB" id="A0A8J5EUK2"/>
<comment type="caution">
    <text evidence="9">The sequence shown here is derived from an EMBL/GenBank/DDBJ whole genome shotgun (WGS) entry which is preliminary data.</text>
</comment>
<evidence type="ECO:0000313" key="9">
    <source>
        <dbReference type="EMBL" id="KAG6473208.1"/>
    </source>
</evidence>
<dbReference type="Pfam" id="PF07714">
    <property type="entry name" value="PK_Tyr_Ser-Thr"/>
    <property type="match status" value="2"/>
</dbReference>
<evidence type="ECO:0000313" key="10">
    <source>
        <dbReference type="Proteomes" id="UP000734854"/>
    </source>
</evidence>
<dbReference type="InterPro" id="IPR000719">
    <property type="entry name" value="Prot_kinase_dom"/>
</dbReference>
<keyword evidence="2" id="KW-0723">Serine/threonine-protein kinase</keyword>
<keyword evidence="10" id="KW-1185">Reference proteome</keyword>
<feature type="region of interest" description="Disordered" evidence="6">
    <location>
        <begin position="137"/>
        <end position="169"/>
    </location>
</feature>
<feature type="domain" description="Protein kinase" evidence="8">
    <location>
        <begin position="182"/>
        <end position="542"/>
    </location>
</feature>
<evidence type="ECO:0000256" key="6">
    <source>
        <dbReference type="SAM" id="MobiDB-lite"/>
    </source>
</evidence>
<feature type="region of interest" description="Disordered" evidence="6">
    <location>
        <begin position="386"/>
        <end position="414"/>
    </location>
</feature>
<evidence type="ECO:0000256" key="1">
    <source>
        <dbReference type="ARBA" id="ARBA00004370"/>
    </source>
</evidence>
<protein>
    <recommendedName>
        <fullName evidence="8">Protein kinase domain-containing protein</fullName>
    </recommendedName>
</protein>
<keyword evidence="2" id="KW-0418">Kinase</keyword>
<feature type="transmembrane region" description="Helical" evidence="7">
    <location>
        <begin position="48"/>
        <end position="70"/>
    </location>
</feature>
<evidence type="ECO:0000256" key="5">
    <source>
        <dbReference type="ARBA" id="ARBA00023136"/>
    </source>
</evidence>
<organism evidence="9 10">
    <name type="scientific">Zingiber officinale</name>
    <name type="common">Ginger</name>
    <name type="synonym">Amomum zingiber</name>
    <dbReference type="NCBI Taxonomy" id="94328"/>
    <lineage>
        <taxon>Eukaryota</taxon>
        <taxon>Viridiplantae</taxon>
        <taxon>Streptophyta</taxon>
        <taxon>Embryophyta</taxon>
        <taxon>Tracheophyta</taxon>
        <taxon>Spermatophyta</taxon>
        <taxon>Magnoliopsida</taxon>
        <taxon>Liliopsida</taxon>
        <taxon>Zingiberales</taxon>
        <taxon>Zingiberaceae</taxon>
        <taxon>Zingiber</taxon>
    </lineage>
</organism>
<gene>
    <name evidence="9" type="ORF">ZIOFF_067121</name>
</gene>
<keyword evidence="2" id="KW-0808">Transferase</keyword>
<accession>A0A8J5EUK2</accession>
<feature type="region of interest" description="Disordered" evidence="6">
    <location>
        <begin position="1"/>
        <end position="40"/>
    </location>
</feature>
<evidence type="ECO:0000256" key="2">
    <source>
        <dbReference type="ARBA" id="ARBA00022527"/>
    </source>
</evidence>
<dbReference type="FunFam" id="3.30.200.20:FF:000125">
    <property type="entry name" value="Protein STRUBBELIG-RECEPTOR FAMILY 8"/>
    <property type="match status" value="1"/>
</dbReference>
<dbReference type="GO" id="GO:0004674">
    <property type="term" value="F:protein serine/threonine kinase activity"/>
    <property type="evidence" value="ECO:0007669"/>
    <property type="project" value="UniProtKB-KW"/>
</dbReference>
<proteinExistence type="predicted"/>
<feature type="compositionally biased region" description="Basic and acidic residues" evidence="6">
    <location>
        <begin position="137"/>
        <end position="147"/>
    </location>
</feature>
<name>A0A8J5EUK2_ZINOF</name>
<dbReference type="Proteomes" id="UP000734854">
    <property type="component" value="Unassembled WGS sequence"/>
</dbReference>
<feature type="compositionally biased region" description="Polar residues" evidence="6">
    <location>
        <begin position="155"/>
        <end position="169"/>
    </location>
</feature>